<dbReference type="OrthoDB" id="26371at2759"/>
<dbReference type="FunFam" id="1.10.8.270:FF:000004">
    <property type="entry name" value="TBC1 domain family, member 22B"/>
    <property type="match status" value="1"/>
</dbReference>
<evidence type="ECO:0000256" key="1">
    <source>
        <dbReference type="ARBA" id="ARBA00022468"/>
    </source>
</evidence>
<feature type="domain" description="Rab-GAP TBC" evidence="3">
    <location>
        <begin position="76"/>
        <end position="312"/>
    </location>
</feature>
<dbReference type="Gene3D" id="1.10.472.80">
    <property type="entry name" value="Ypt/Rab-GAP domain of gyp1p, domain 3"/>
    <property type="match status" value="1"/>
</dbReference>
<dbReference type="GO" id="GO:0005096">
    <property type="term" value="F:GTPase activator activity"/>
    <property type="evidence" value="ECO:0007669"/>
    <property type="project" value="UniProtKB-KW"/>
</dbReference>
<evidence type="ECO:0000259" key="3">
    <source>
        <dbReference type="PROSITE" id="PS50086"/>
    </source>
</evidence>
<dbReference type="InterPro" id="IPR035969">
    <property type="entry name" value="Rab-GAP_TBC_sf"/>
</dbReference>
<feature type="compositionally biased region" description="Low complexity" evidence="2">
    <location>
        <begin position="17"/>
        <end position="32"/>
    </location>
</feature>
<dbReference type="Proteomes" id="UP000664859">
    <property type="component" value="Unassembled WGS sequence"/>
</dbReference>
<feature type="region of interest" description="Disordered" evidence="2">
    <location>
        <begin position="1"/>
        <end position="50"/>
    </location>
</feature>
<feature type="compositionally biased region" description="Pro residues" evidence="2">
    <location>
        <begin position="1"/>
        <end position="16"/>
    </location>
</feature>
<evidence type="ECO:0000256" key="2">
    <source>
        <dbReference type="SAM" id="MobiDB-lite"/>
    </source>
</evidence>
<dbReference type="AlphaFoldDB" id="A0A836C8P8"/>
<dbReference type="Pfam" id="PF00566">
    <property type="entry name" value="RabGAP-TBC"/>
    <property type="match status" value="1"/>
</dbReference>
<dbReference type="InterPro" id="IPR000195">
    <property type="entry name" value="Rab-GAP-TBC_dom"/>
</dbReference>
<reference evidence="4" key="1">
    <citation type="submission" date="2021-02" db="EMBL/GenBank/DDBJ databases">
        <title>First Annotated Genome of the Yellow-green Alga Tribonema minus.</title>
        <authorList>
            <person name="Mahan K.M."/>
        </authorList>
    </citation>
    <scope>NUCLEOTIDE SEQUENCE</scope>
    <source>
        <strain evidence="4">UTEX B ZZ1240</strain>
    </source>
</reference>
<accession>A0A836C8P8</accession>
<dbReference type="Gene3D" id="1.10.8.270">
    <property type="entry name" value="putative rabgap domain of human tbc1 domain family member 14 like domains"/>
    <property type="match status" value="1"/>
</dbReference>
<dbReference type="PANTHER" id="PTHR22957">
    <property type="entry name" value="TBC1 DOMAIN FAMILY MEMBER GTPASE-ACTIVATING PROTEIN"/>
    <property type="match status" value="1"/>
</dbReference>
<organism evidence="4 5">
    <name type="scientific">Tribonema minus</name>
    <dbReference type="NCBI Taxonomy" id="303371"/>
    <lineage>
        <taxon>Eukaryota</taxon>
        <taxon>Sar</taxon>
        <taxon>Stramenopiles</taxon>
        <taxon>Ochrophyta</taxon>
        <taxon>PX clade</taxon>
        <taxon>Xanthophyceae</taxon>
        <taxon>Tribonematales</taxon>
        <taxon>Tribonemataceae</taxon>
        <taxon>Tribonema</taxon>
    </lineage>
</organism>
<protein>
    <submittedName>
        <fullName evidence="4">Rab-GTPase-TBC domain-containing protein</fullName>
    </submittedName>
</protein>
<name>A0A836C8P8_9STRA</name>
<sequence>MSPPQSRTPPPAPPPSSARQQTPGSSSSSARGAPPPPHADGAGLQSRPSFRDSKYSEILGADVVSLPDLRRLAWNGVPPAYRPTVWKLLCGYMPANRDRRAAALARKRREYAEAVAAHFAAAADAARSAQEQALLRQILVDIPRTAPDAPLFAEVAAVQRSMTRALYVWAQRHPASGYVQGINDLLTPFYVVFLGEHVVGGEGGGAGAAAAAAAAALPEEALKEIEADAYWCLTKLLDNIQDHYTAMQPGLQRMVLRLEELVRRIDLDLHAHLAAEGVQFIQFAFRWMNCLLMRELPLPAIVRAWDTYLSEEDGGFESFHVYVCAALLCKFSPALLRLDFAALVLFLQDMPTRAWSEADVEPLLSQAYILSTLFENSSAHLNVTS</sequence>
<keyword evidence="1" id="KW-0343">GTPase activation</keyword>
<keyword evidence="5" id="KW-1185">Reference proteome</keyword>
<dbReference type="PANTHER" id="PTHR22957:SF26">
    <property type="entry name" value="LD44506P"/>
    <property type="match status" value="1"/>
</dbReference>
<evidence type="ECO:0000313" key="5">
    <source>
        <dbReference type="Proteomes" id="UP000664859"/>
    </source>
</evidence>
<dbReference type="PROSITE" id="PS50086">
    <property type="entry name" value="TBC_RABGAP"/>
    <property type="match status" value="1"/>
</dbReference>
<comment type="caution">
    <text evidence="4">The sequence shown here is derived from an EMBL/GenBank/DDBJ whole genome shotgun (WGS) entry which is preliminary data.</text>
</comment>
<proteinExistence type="predicted"/>
<evidence type="ECO:0000313" key="4">
    <source>
        <dbReference type="EMBL" id="KAG5176307.1"/>
    </source>
</evidence>
<dbReference type="GO" id="GO:0071889">
    <property type="term" value="F:14-3-3 protein binding"/>
    <property type="evidence" value="ECO:0007669"/>
    <property type="project" value="UniProtKB-ARBA"/>
</dbReference>
<dbReference type="EMBL" id="JAFCMP010000538">
    <property type="protein sequence ID" value="KAG5176307.1"/>
    <property type="molecule type" value="Genomic_DNA"/>
</dbReference>
<dbReference type="Gene3D" id="1.10.10.750">
    <property type="entry name" value="Ypt/Rab-GAP domain of gyp1p, domain 1"/>
    <property type="match status" value="1"/>
</dbReference>
<dbReference type="SMART" id="SM00164">
    <property type="entry name" value="TBC"/>
    <property type="match status" value="1"/>
</dbReference>
<gene>
    <name evidence="4" type="ORF">JKP88DRAFT_203081</name>
</gene>
<dbReference type="FunFam" id="1.10.472.80:FF:000001">
    <property type="entry name" value="TBC1 domain family member 22B"/>
    <property type="match status" value="1"/>
</dbReference>
<dbReference type="SUPFAM" id="SSF47923">
    <property type="entry name" value="Ypt/Rab-GAP domain of gyp1p"/>
    <property type="match status" value="2"/>
</dbReference>